<comment type="similarity">
    <text evidence="1">Belongs to the short-chain dehydrogenases/reductases (SDR) family.</text>
</comment>
<dbReference type="PANTHER" id="PTHR42760">
    <property type="entry name" value="SHORT-CHAIN DEHYDROGENASES/REDUCTASES FAMILY MEMBER"/>
    <property type="match status" value="1"/>
</dbReference>
<evidence type="ECO:0000259" key="2">
    <source>
        <dbReference type="SMART" id="SM00822"/>
    </source>
</evidence>
<keyword evidence="4" id="KW-1185">Reference proteome</keyword>
<gene>
    <name evidence="3" type="ORF">GCM10022277_13940</name>
</gene>
<dbReference type="Proteomes" id="UP001501565">
    <property type="component" value="Unassembled WGS sequence"/>
</dbReference>
<dbReference type="PANTHER" id="PTHR42760:SF78">
    <property type="entry name" value="3-OXOACYL-[ACYL-CARRIER-PROTEIN] REDUCTASE [NADH]"/>
    <property type="match status" value="1"/>
</dbReference>
<dbReference type="EMBL" id="BAABBN010000004">
    <property type="protein sequence ID" value="GAA3919683.1"/>
    <property type="molecule type" value="Genomic_DNA"/>
</dbReference>
<comment type="caution">
    <text evidence="3">The sequence shown here is derived from an EMBL/GenBank/DDBJ whole genome shotgun (WGS) entry which is preliminary data.</text>
</comment>
<dbReference type="InterPro" id="IPR057326">
    <property type="entry name" value="KR_dom"/>
</dbReference>
<dbReference type="NCBIfam" id="NF006110">
    <property type="entry name" value="PRK08261.1"/>
    <property type="match status" value="1"/>
</dbReference>
<accession>A0ABP7MCE5</accession>
<dbReference type="SMART" id="SM00822">
    <property type="entry name" value="PKS_KR"/>
    <property type="match status" value="1"/>
</dbReference>
<sequence>MSDFYEKMLKNGTGRKVLQSVGLPTPVELTRYTGQAVFFHGNILIGASKNATLLNQLSKTLLDAKATTFFPANSKYANHIKRALEHHGQTPIQTNCEKGAVSEKFDALVFDATGFEKTKDLKELYNFFSPVIKSLNSNGRILILGKPHMASTSAEQAACMRSLEGFSRSLAKEIGKKGATAQVIYVEDGAEHLSSSAIRFVLSPKSAYVDGQVINVSKADKEISIDWRRPLANKTALVTGGSRGIGESIASVLARDGAKVYVLDIEATKADLEKVAKEIGGVALVGDITAKETPEMIADAVKQNGGLDIIVHNAGITRDKTIGNMPEHFWDMTIDINLSSEETINEYLLENNVLNEGGRIVCVSSMNGIAGQVGQSNYATSKAGVIGYVEYMAKQLAKKKITINAVAPGFIETAMTDAIPFMTREVGRRMNSMSQGGKPVDVAETIAFFSAPDSNGVNGNVIRVCGQCLIGA</sequence>
<evidence type="ECO:0000313" key="3">
    <source>
        <dbReference type="EMBL" id="GAA3919683.1"/>
    </source>
</evidence>
<dbReference type="SUPFAM" id="SSF51735">
    <property type="entry name" value="NAD(P)-binding Rossmann-fold domains"/>
    <property type="match status" value="1"/>
</dbReference>
<dbReference type="RefSeq" id="WP_344796868.1">
    <property type="nucleotide sequence ID" value="NZ_BAABBN010000004.1"/>
</dbReference>
<dbReference type="Gene3D" id="3.40.50.720">
    <property type="entry name" value="NAD(P)-binding Rossmann-like Domain"/>
    <property type="match status" value="2"/>
</dbReference>
<dbReference type="PRINTS" id="PR00080">
    <property type="entry name" value="SDRFAMILY"/>
</dbReference>
<dbReference type="Pfam" id="PF13561">
    <property type="entry name" value="adh_short_C2"/>
    <property type="match status" value="1"/>
</dbReference>
<dbReference type="InterPro" id="IPR002347">
    <property type="entry name" value="SDR_fam"/>
</dbReference>
<name>A0ABP7MCE5_9GAMM</name>
<proteinExistence type="inferred from homology"/>
<feature type="domain" description="Ketoreductase" evidence="2">
    <location>
        <begin position="234"/>
        <end position="414"/>
    </location>
</feature>
<evidence type="ECO:0000313" key="4">
    <source>
        <dbReference type="Proteomes" id="UP001501565"/>
    </source>
</evidence>
<evidence type="ECO:0000256" key="1">
    <source>
        <dbReference type="ARBA" id="ARBA00006484"/>
    </source>
</evidence>
<reference evidence="4" key="1">
    <citation type="journal article" date="2019" name="Int. J. Syst. Evol. Microbiol.">
        <title>The Global Catalogue of Microorganisms (GCM) 10K type strain sequencing project: providing services to taxonomists for standard genome sequencing and annotation.</title>
        <authorList>
            <consortium name="The Broad Institute Genomics Platform"/>
            <consortium name="The Broad Institute Genome Sequencing Center for Infectious Disease"/>
            <person name="Wu L."/>
            <person name="Ma J."/>
        </authorList>
    </citation>
    <scope>NUCLEOTIDE SEQUENCE [LARGE SCALE GENOMIC DNA]</scope>
    <source>
        <strain evidence="4">JCM 17551</strain>
    </source>
</reference>
<organism evidence="3 4">
    <name type="scientific">Litoribacillus peritrichatus</name>
    <dbReference type="NCBI Taxonomy" id="718191"/>
    <lineage>
        <taxon>Bacteria</taxon>
        <taxon>Pseudomonadati</taxon>
        <taxon>Pseudomonadota</taxon>
        <taxon>Gammaproteobacteria</taxon>
        <taxon>Oceanospirillales</taxon>
        <taxon>Oceanospirillaceae</taxon>
        <taxon>Litoribacillus</taxon>
    </lineage>
</organism>
<protein>
    <submittedName>
        <fullName evidence="3">3-oxoacyl-ACP reductase</fullName>
    </submittedName>
</protein>
<dbReference type="PRINTS" id="PR00081">
    <property type="entry name" value="GDHRDH"/>
</dbReference>
<dbReference type="InterPro" id="IPR036291">
    <property type="entry name" value="NAD(P)-bd_dom_sf"/>
</dbReference>